<keyword evidence="1" id="KW-0328">Glycosyltransferase</keyword>
<dbReference type="PANTHER" id="PTHR32282:SF33">
    <property type="entry name" value="PEPTIDOGLYCAN GLYCOSYLTRANSFERASE"/>
    <property type="match status" value="1"/>
</dbReference>
<dbReference type="InterPro" id="IPR012338">
    <property type="entry name" value="Beta-lactam/transpept-like"/>
</dbReference>
<evidence type="ECO:0000313" key="3">
    <source>
        <dbReference type="EMBL" id="GAA3651914.1"/>
    </source>
</evidence>
<evidence type="ECO:0000256" key="1">
    <source>
        <dbReference type="ARBA" id="ARBA00022676"/>
    </source>
</evidence>
<accession>A0ABP7B9J7</accession>
<dbReference type="EMBL" id="BAABBE010000011">
    <property type="protein sequence ID" value="GAA3651914.1"/>
    <property type="molecule type" value="Genomic_DNA"/>
</dbReference>
<evidence type="ECO:0000313" key="4">
    <source>
        <dbReference type="Proteomes" id="UP001500711"/>
    </source>
</evidence>
<name>A0ABP7B9J7_9PSEU</name>
<dbReference type="Proteomes" id="UP001500711">
    <property type="component" value="Unassembled WGS sequence"/>
</dbReference>
<gene>
    <name evidence="3" type="ORF">GCM10022267_42720</name>
</gene>
<evidence type="ECO:0008006" key="5">
    <source>
        <dbReference type="Google" id="ProtNLM"/>
    </source>
</evidence>
<keyword evidence="4" id="KW-1185">Reference proteome</keyword>
<comment type="caution">
    <text evidence="3">The sequence shown here is derived from an EMBL/GenBank/DDBJ whole genome shotgun (WGS) entry which is preliminary data.</text>
</comment>
<dbReference type="InterPro" id="IPR050396">
    <property type="entry name" value="Glycosyltr_51/Transpeptidase"/>
</dbReference>
<dbReference type="Gene3D" id="3.40.710.10">
    <property type="entry name" value="DD-peptidase/beta-lactamase superfamily"/>
    <property type="match status" value="2"/>
</dbReference>
<organism evidence="3 4">
    <name type="scientific">Lentzea roselyniae</name>
    <dbReference type="NCBI Taxonomy" id="531940"/>
    <lineage>
        <taxon>Bacteria</taxon>
        <taxon>Bacillati</taxon>
        <taxon>Actinomycetota</taxon>
        <taxon>Actinomycetes</taxon>
        <taxon>Pseudonocardiales</taxon>
        <taxon>Pseudonocardiaceae</taxon>
        <taxon>Lentzea</taxon>
    </lineage>
</organism>
<sequence>MVRRSLIALLLVAGVVGYVVWQRPDPPAAPPPPRKEVVVQYADGSRLWSSTSGRPRTLLVKRVLAELAEASLSYDSLQVSGAVVRTSIDAKAQTVAATVLGRLVAPQRELDAAVTAMDPASGAVRVYLPGFRYTNDMVSEVQKEPGPGLLLADGGRNSLKEPATPLKVNATYAALAAGGVQRKPHLVTEVTAADGSTRYRAAEAGEQAFSKEFADQVTTRLKGNPACNGMACAPSAYTSPAEPRKTKHAWVAGYTPELAVTVWVGQTEVPYDDGLPEANVDADLPRVIWQEFLAG</sequence>
<keyword evidence="2" id="KW-0808">Transferase</keyword>
<proteinExistence type="predicted"/>
<evidence type="ECO:0000256" key="2">
    <source>
        <dbReference type="ARBA" id="ARBA00022679"/>
    </source>
</evidence>
<dbReference type="SUPFAM" id="SSF56601">
    <property type="entry name" value="beta-lactamase/transpeptidase-like"/>
    <property type="match status" value="2"/>
</dbReference>
<dbReference type="PANTHER" id="PTHR32282">
    <property type="entry name" value="BINDING PROTEIN TRANSPEPTIDASE, PUTATIVE-RELATED"/>
    <property type="match status" value="1"/>
</dbReference>
<protein>
    <recommendedName>
        <fullName evidence="5">Penicillin-binding protein</fullName>
    </recommendedName>
</protein>
<reference evidence="4" key="1">
    <citation type="journal article" date="2019" name="Int. J. Syst. Evol. Microbiol.">
        <title>The Global Catalogue of Microorganisms (GCM) 10K type strain sequencing project: providing services to taxonomists for standard genome sequencing and annotation.</title>
        <authorList>
            <consortium name="The Broad Institute Genomics Platform"/>
            <consortium name="The Broad Institute Genome Sequencing Center for Infectious Disease"/>
            <person name="Wu L."/>
            <person name="Ma J."/>
        </authorList>
    </citation>
    <scope>NUCLEOTIDE SEQUENCE [LARGE SCALE GENOMIC DNA]</scope>
    <source>
        <strain evidence="4">JCM 17494</strain>
    </source>
</reference>